<keyword evidence="2" id="KW-0548">Nucleotidyltransferase</keyword>
<protein>
    <submittedName>
        <fullName evidence="2">Molybdopterin/thiamine biosynthesis adenylyltransferase</fullName>
    </submittedName>
</protein>
<feature type="domain" description="THIF-type NAD/FAD binding fold" evidence="1">
    <location>
        <begin position="184"/>
        <end position="438"/>
    </location>
</feature>
<organism evidence="2 3">
    <name type="scientific">Saccharothrix saharensis</name>
    <dbReference type="NCBI Taxonomy" id="571190"/>
    <lineage>
        <taxon>Bacteria</taxon>
        <taxon>Bacillati</taxon>
        <taxon>Actinomycetota</taxon>
        <taxon>Actinomycetes</taxon>
        <taxon>Pseudonocardiales</taxon>
        <taxon>Pseudonocardiaceae</taxon>
        <taxon>Saccharothrix</taxon>
    </lineage>
</organism>
<dbReference type="GO" id="GO:0008641">
    <property type="term" value="F:ubiquitin-like modifier activating enzyme activity"/>
    <property type="evidence" value="ECO:0007669"/>
    <property type="project" value="InterPro"/>
</dbReference>
<dbReference type="Proteomes" id="UP000316628">
    <property type="component" value="Unassembled WGS sequence"/>
</dbReference>
<evidence type="ECO:0000313" key="2">
    <source>
        <dbReference type="EMBL" id="TQM84510.1"/>
    </source>
</evidence>
<dbReference type="PANTHER" id="PTHR43267">
    <property type="entry name" value="TRNA THREONYLCARBAMOYLADENOSINE DEHYDRATASE"/>
    <property type="match status" value="1"/>
</dbReference>
<name>A0A543JNV3_9PSEU</name>
<dbReference type="PANTHER" id="PTHR43267:SF1">
    <property type="entry name" value="TRNA THREONYLCARBAMOYLADENOSINE DEHYDRATASE"/>
    <property type="match status" value="1"/>
</dbReference>
<keyword evidence="2" id="KW-0808">Transferase</keyword>
<gene>
    <name evidence="2" type="ORF">FHX81_6958</name>
</gene>
<reference evidence="2 3" key="1">
    <citation type="submission" date="2019-06" db="EMBL/GenBank/DDBJ databases">
        <title>Sequencing the genomes of 1000 actinobacteria strains.</title>
        <authorList>
            <person name="Klenk H.-P."/>
        </authorList>
    </citation>
    <scope>NUCLEOTIDE SEQUENCE [LARGE SCALE GENOMIC DNA]</scope>
    <source>
        <strain evidence="2 3">DSM 45456</strain>
    </source>
</reference>
<dbReference type="Gene3D" id="3.40.50.720">
    <property type="entry name" value="NAD(P)-binding Rossmann-like Domain"/>
    <property type="match status" value="1"/>
</dbReference>
<dbReference type="RefSeq" id="WP_246108114.1">
    <property type="nucleotide sequence ID" value="NZ_VFPP01000001.1"/>
</dbReference>
<proteinExistence type="predicted"/>
<dbReference type="Pfam" id="PF00899">
    <property type="entry name" value="ThiF"/>
    <property type="match status" value="1"/>
</dbReference>
<dbReference type="AlphaFoldDB" id="A0A543JNV3"/>
<dbReference type="GO" id="GO:0016779">
    <property type="term" value="F:nucleotidyltransferase activity"/>
    <property type="evidence" value="ECO:0007669"/>
    <property type="project" value="UniProtKB-KW"/>
</dbReference>
<dbReference type="GO" id="GO:0061503">
    <property type="term" value="F:tRNA threonylcarbamoyladenosine dehydratase"/>
    <property type="evidence" value="ECO:0007669"/>
    <property type="project" value="TreeGrafter"/>
</dbReference>
<dbReference type="EMBL" id="VFPP01000001">
    <property type="protein sequence ID" value="TQM84510.1"/>
    <property type="molecule type" value="Genomic_DNA"/>
</dbReference>
<evidence type="ECO:0000313" key="3">
    <source>
        <dbReference type="Proteomes" id="UP000316628"/>
    </source>
</evidence>
<sequence length="448" mass="48711">MVRREVNPPADGWSLTLPAGLWADLSRHLFTDGAGHGAVILAEHVRGPRGPRLLGRRLILAGDGVDYVEGTTGHHALRAEFVRDAAVLARDEGLAYLAVHNHYGTTTVGFSIVDLSSHERGYPALRQITRQLVGAVVFTSQAAAGDLWLPDGTRTTLAEVVVPDNNVLRLQPRPAEPAARDPEYDRQSRLFGDRGQETLRQLHVAVVGLGGVGSVVVELLARLGVGHLVLIDADHAARTNLPRLIAARHDDVGRPKTSLAARNARQANPDVMLTLIQQEVQTPRARDALAYCDWIFLAADTDAARHWVNEAVHQHLIPATQIGVKIPVDADGTLGQIHAVTRPITPDGGCLWCNELIDATELAIDMLPDAERERARYVAGVPAPSVIALNTLAAAEAVNHFMLAVTNLHHDDTGQAAVLHRPRSRDRDLQNPRRNPLCPTCSRCRQRT</sequence>
<dbReference type="SUPFAM" id="SSF69572">
    <property type="entry name" value="Activating enzymes of the ubiquitin-like proteins"/>
    <property type="match status" value="1"/>
</dbReference>
<dbReference type="InterPro" id="IPR045886">
    <property type="entry name" value="ThiF/MoeB/HesA"/>
</dbReference>
<accession>A0A543JNV3</accession>
<dbReference type="InterPro" id="IPR000594">
    <property type="entry name" value="ThiF_NAD_FAD-bd"/>
</dbReference>
<evidence type="ECO:0000259" key="1">
    <source>
        <dbReference type="Pfam" id="PF00899"/>
    </source>
</evidence>
<comment type="caution">
    <text evidence="2">The sequence shown here is derived from an EMBL/GenBank/DDBJ whole genome shotgun (WGS) entry which is preliminary data.</text>
</comment>
<dbReference type="InterPro" id="IPR035985">
    <property type="entry name" value="Ubiquitin-activating_enz"/>
</dbReference>
<dbReference type="GO" id="GO:0061504">
    <property type="term" value="P:cyclic threonylcarbamoyladenosine biosynthetic process"/>
    <property type="evidence" value="ECO:0007669"/>
    <property type="project" value="TreeGrafter"/>
</dbReference>
<keyword evidence="3" id="KW-1185">Reference proteome</keyword>